<reference evidence="1 3" key="2">
    <citation type="journal article" date="2014" name="BMC Genomics">
        <title>An improved genome release (version Mt4.0) for the model legume Medicago truncatula.</title>
        <authorList>
            <person name="Tang H."/>
            <person name="Krishnakumar V."/>
            <person name="Bidwell S."/>
            <person name="Rosen B."/>
            <person name="Chan A."/>
            <person name="Zhou S."/>
            <person name="Gentzbittel L."/>
            <person name="Childs K.L."/>
            <person name="Yandell M."/>
            <person name="Gundlach H."/>
            <person name="Mayer K.F."/>
            <person name="Schwartz D.C."/>
            <person name="Town C.D."/>
        </authorList>
    </citation>
    <scope>GENOME REANNOTATION</scope>
    <source>
        <strain evidence="2 3">cv. Jemalong A17</strain>
    </source>
</reference>
<evidence type="ECO:0000313" key="2">
    <source>
        <dbReference type="EnsemblPlants" id="AES97217"/>
    </source>
</evidence>
<dbReference type="EnsemblPlants" id="AES97217">
    <property type="protein sequence ID" value="AES97217"/>
    <property type="gene ID" value="MTR_5g047210"/>
</dbReference>
<dbReference type="HOGENOM" id="CLU_1386028_0_0_1"/>
<name>G7JY58_MEDTR</name>
<reference evidence="1 3" key="1">
    <citation type="journal article" date="2011" name="Nature">
        <title>The Medicago genome provides insight into the evolution of rhizobial symbioses.</title>
        <authorList>
            <person name="Young N.D."/>
            <person name="Debelle F."/>
            <person name="Oldroyd G.E."/>
            <person name="Geurts R."/>
            <person name="Cannon S.B."/>
            <person name="Udvardi M.K."/>
            <person name="Benedito V.A."/>
            <person name="Mayer K.F."/>
            <person name="Gouzy J."/>
            <person name="Schoof H."/>
            <person name="Van de Peer Y."/>
            <person name="Proost S."/>
            <person name="Cook D.R."/>
            <person name="Meyers B.C."/>
            <person name="Spannagl M."/>
            <person name="Cheung F."/>
            <person name="De Mita S."/>
            <person name="Krishnakumar V."/>
            <person name="Gundlach H."/>
            <person name="Zhou S."/>
            <person name="Mudge J."/>
            <person name="Bharti A.K."/>
            <person name="Murray J.D."/>
            <person name="Naoumkina M.A."/>
            <person name="Rosen B."/>
            <person name="Silverstein K.A."/>
            <person name="Tang H."/>
            <person name="Rombauts S."/>
            <person name="Zhao P.X."/>
            <person name="Zhou P."/>
            <person name="Barbe V."/>
            <person name="Bardou P."/>
            <person name="Bechner M."/>
            <person name="Bellec A."/>
            <person name="Berger A."/>
            <person name="Berges H."/>
            <person name="Bidwell S."/>
            <person name="Bisseling T."/>
            <person name="Choisne N."/>
            <person name="Couloux A."/>
            <person name="Denny R."/>
            <person name="Deshpande S."/>
            <person name="Dai X."/>
            <person name="Doyle J.J."/>
            <person name="Dudez A.M."/>
            <person name="Farmer A.D."/>
            <person name="Fouteau S."/>
            <person name="Franken C."/>
            <person name="Gibelin C."/>
            <person name="Gish J."/>
            <person name="Goldstein S."/>
            <person name="Gonzalez A.J."/>
            <person name="Green P.J."/>
            <person name="Hallab A."/>
            <person name="Hartog M."/>
            <person name="Hua A."/>
            <person name="Humphray S.J."/>
            <person name="Jeong D.H."/>
            <person name="Jing Y."/>
            <person name="Jocker A."/>
            <person name="Kenton S.M."/>
            <person name="Kim D.J."/>
            <person name="Klee K."/>
            <person name="Lai H."/>
            <person name="Lang C."/>
            <person name="Lin S."/>
            <person name="Macmil S.L."/>
            <person name="Magdelenat G."/>
            <person name="Matthews L."/>
            <person name="McCorrison J."/>
            <person name="Monaghan E.L."/>
            <person name="Mun J.H."/>
            <person name="Najar F.Z."/>
            <person name="Nicholson C."/>
            <person name="Noirot C."/>
            <person name="O'Bleness M."/>
            <person name="Paule C.R."/>
            <person name="Poulain J."/>
            <person name="Prion F."/>
            <person name="Qin B."/>
            <person name="Qu C."/>
            <person name="Retzel E.F."/>
            <person name="Riddle C."/>
            <person name="Sallet E."/>
            <person name="Samain S."/>
            <person name="Samson N."/>
            <person name="Sanders I."/>
            <person name="Saurat O."/>
            <person name="Scarpelli C."/>
            <person name="Schiex T."/>
            <person name="Segurens B."/>
            <person name="Severin A.J."/>
            <person name="Sherrier D.J."/>
            <person name="Shi R."/>
            <person name="Sims S."/>
            <person name="Singer S.R."/>
            <person name="Sinharoy S."/>
            <person name="Sterck L."/>
            <person name="Viollet A."/>
            <person name="Wang B.B."/>
            <person name="Wang K."/>
            <person name="Wang M."/>
            <person name="Wang X."/>
            <person name="Warfsmann J."/>
            <person name="Weissenbach J."/>
            <person name="White D.D."/>
            <person name="White J.D."/>
            <person name="Wiley G.B."/>
            <person name="Wincker P."/>
            <person name="Xing Y."/>
            <person name="Yang L."/>
            <person name="Yao Z."/>
            <person name="Ying F."/>
            <person name="Zhai J."/>
            <person name="Zhou L."/>
            <person name="Zuber A."/>
            <person name="Denarie J."/>
            <person name="Dixon R.A."/>
            <person name="May G.D."/>
            <person name="Schwartz D.C."/>
            <person name="Rogers J."/>
            <person name="Quetier F."/>
            <person name="Town C.D."/>
            <person name="Roe B.A."/>
        </authorList>
    </citation>
    <scope>NUCLEOTIDE SEQUENCE [LARGE SCALE GENOMIC DNA]</scope>
    <source>
        <strain evidence="1">A17</strain>
        <strain evidence="2 3">cv. Jemalong A17</strain>
    </source>
</reference>
<evidence type="ECO:0000313" key="3">
    <source>
        <dbReference type="Proteomes" id="UP000002051"/>
    </source>
</evidence>
<organism evidence="1 3">
    <name type="scientific">Medicago truncatula</name>
    <name type="common">Barrel medic</name>
    <name type="synonym">Medicago tribuloides</name>
    <dbReference type="NCBI Taxonomy" id="3880"/>
    <lineage>
        <taxon>Eukaryota</taxon>
        <taxon>Viridiplantae</taxon>
        <taxon>Streptophyta</taxon>
        <taxon>Embryophyta</taxon>
        <taxon>Tracheophyta</taxon>
        <taxon>Spermatophyta</taxon>
        <taxon>Magnoliopsida</taxon>
        <taxon>eudicotyledons</taxon>
        <taxon>Gunneridae</taxon>
        <taxon>Pentapetalae</taxon>
        <taxon>rosids</taxon>
        <taxon>fabids</taxon>
        <taxon>Fabales</taxon>
        <taxon>Fabaceae</taxon>
        <taxon>Papilionoideae</taxon>
        <taxon>50 kb inversion clade</taxon>
        <taxon>NPAAA clade</taxon>
        <taxon>Hologalegina</taxon>
        <taxon>IRL clade</taxon>
        <taxon>Trifolieae</taxon>
        <taxon>Medicago</taxon>
    </lineage>
</organism>
<dbReference type="AlphaFoldDB" id="G7JY58"/>
<dbReference type="PaxDb" id="3880-AES97217"/>
<keyword evidence="3" id="KW-1185">Reference proteome</keyword>
<proteinExistence type="predicted"/>
<gene>
    <name evidence="1" type="ordered locus">MTR_5g047210</name>
</gene>
<accession>G7JY58</accession>
<sequence length="197" mass="22012">MCVNGKKVYISTTLDWVFDDIQQMVVNIDIDQLWLEADFYLGGQKPASNHKGAISCCYCHCRFFVTVSKFARKPASNRKGILGHFLHGKRIKEPNVAEFILALAGVMVASSVFYDGLVKRGSCLAQSGEFRVDAHDGLWVLSPRNIAQISRKGRIHTGYHSLVRSLDTGINGNNNPSGRWLFKWRICYGVLCATRAS</sequence>
<dbReference type="EMBL" id="CM001221">
    <property type="protein sequence ID" value="AES97217.1"/>
    <property type="molecule type" value="Genomic_DNA"/>
</dbReference>
<dbReference type="Proteomes" id="UP000002051">
    <property type="component" value="Chromosome 5"/>
</dbReference>
<reference evidence="2" key="3">
    <citation type="submission" date="2015-04" db="UniProtKB">
        <authorList>
            <consortium name="EnsemblPlants"/>
        </authorList>
    </citation>
    <scope>IDENTIFICATION</scope>
    <source>
        <strain evidence="2">cv. Jemalong A17</strain>
    </source>
</reference>
<protein>
    <submittedName>
        <fullName evidence="1 2">Uncharacterized protein</fullName>
    </submittedName>
</protein>
<evidence type="ECO:0000313" key="1">
    <source>
        <dbReference type="EMBL" id="AES97217.1"/>
    </source>
</evidence>